<gene>
    <name evidence="2" type="ORF">BRE01_14470</name>
</gene>
<keyword evidence="1" id="KW-1133">Transmembrane helix</keyword>
<feature type="transmembrane region" description="Helical" evidence="1">
    <location>
        <begin position="42"/>
        <end position="60"/>
    </location>
</feature>
<name>A0ABQ0TIU0_9BACL</name>
<keyword evidence="1" id="KW-0472">Membrane</keyword>
<evidence type="ECO:0000256" key="1">
    <source>
        <dbReference type="SAM" id="Phobius"/>
    </source>
</evidence>
<proteinExistence type="predicted"/>
<sequence length="122" mass="14403">MSSILLVIFSINFALFCLHEMDAIRAKEWKLFVILKDMDDDRAFKTFTILHLPLYAILLFSFISHQMIAFIIIDVFFIIHSILHFFFEKHPNNNFTNMYSRLIIYPMGILGVLHLTLSIFSQ</sequence>
<feature type="transmembrane region" description="Helical" evidence="1">
    <location>
        <begin position="67"/>
        <end position="87"/>
    </location>
</feature>
<feature type="transmembrane region" description="Helical" evidence="1">
    <location>
        <begin position="99"/>
        <end position="120"/>
    </location>
</feature>
<organism evidence="2 3">
    <name type="scientific">Brevibacillus reuszeri</name>
    <dbReference type="NCBI Taxonomy" id="54915"/>
    <lineage>
        <taxon>Bacteria</taxon>
        <taxon>Bacillati</taxon>
        <taxon>Bacillota</taxon>
        <taxon>Bacilli</taxon>
        <taxon>Bacillales</taxon>
        <taxon>Paenibacillaceae</taxon>
        <taxon>Brevibacillus</taxon>
    </lineage>
</organism>
<evidence type="ECO:0000313" key="2">
    <source>
        <dbReference type="EMBL" id="GED67745.1"/>
    </source>
</evidence>
<protein>
    <submittedName>
        <fullName evidence="2">Uncharacterized protein</fullName>
    </submittedName>
</protein>
<dbReference type="Proteomes" id="UP000319578">
    <property type="component" value="Unassembled WGS sequence"/>
</dbReference>
<dbReference type="Pfam" id="PF20460">
    <property type="entry name" value="DUF6713"/>
    <property type="match status" value="1"/>
</dbReference>
<dbReference type="RefSeq" id="WP_141260876.1">
    <property type="nucleotide sequence ID" value="NZ_BJON01000006.1"/>
</dbReference>
<keyword evidence="3" id="KW-1185">Reference proteome</keyword>
<reference evidence="2 3" key="1">
    <citation type="submission" date="2019-06" db="EMBL/GenBank/DDBJ databases">
        <title>Whole genome shotgun sequence of Brevibacillus reuszeri NBRC 15719.</title>
        <authorList>
            <person name="Hosoyama A."/>
            <person name="Uohara A."/>
            <person name="Ohji S."/>
            <person name="Ichikawa N."/>
        </authorList>
    </citation>
    <scope>NUCLEOTIDE SEQUENCE [LARGE SCALE GENOMIC DNA]</scope>
    <source>
        <strain evidence="2 3">NBRC 15719</strain>
    </source>
</reference>
<evidence type="ECO:0000313" key="3">
    <source>
        <dbReference type="Proteomes" id="UP000319578"/>
    </source>
</evidence>
<keyword evidence="1" id="KW-0812">Transmembrane</keyword>
<comment type="caution">
    <text evidence="2">The sequence shown here is derived from an EMBL/GenBank/DDBJ whole genome shotgun (WGS) entry which is preliminary data.</text>
</comment>
<accession>A0ABQ0TIU0</accession>
<dbReference type="InterPro" id="IPR046559">
    <property type="entry name" value="DUF6713"/>
</dbReference>
<dbReference type="EMBL" id="BJON01000006">
    <property type="protein sequence ID" value="GED67745.1"/>
    <property type="molecule type" value="Genomic_DNA"/>
</dbReference>